<comment type="caution">
    <text evidence="11">The sequence shown here is derived from an EMBL/GenBank/DDBJ whole genome shotgun (WGS) entry which is preliminary data.</text>
</comment>
<accession>A0A921ZSS5</accession>
<feature type="transmembrane region" description="Helical" evidence="10">
    <location>
        <begin position="228"/>
        <end position="247"/>
    </location>
</feature>
<keyword evidence="12" id="KW-1185">Reference proteome</keyword>
<evidence type="ECO:0000256" key="5">
    <source>
        <dbReference type="ARBA" id="ARBA00022725"/>
    </source>
</evidence>
<dbReference type="GO" id="GO:0005549">
    <property type="term" value="F:odorant binding"/>
    <property type="evidence" value="ECO:0007669"/>
    <property type="project" value="InterPro"/>
</dbReference>
<evidence type="ECO:0000313" key="11">
    <source>
        <dbReference type="EMBL" id="KAG6463261.1"/>
    </source>
</evidence>
<feature type="transmembrane region" description="Helical" evidence="10">
    <location>
        <begin position="127"/>
        <end position="156"/>
    </location>
</feature>
<dbReference type="GO" id="GO:0007165">
    <property type="term" value="P:signal transduction"/>
    <property type="evidence" value="ECO:0007669"/>
    <property type="project" value="UniProtKB-KW"/>
</dbReference>
<keyword evidence="4 10" id="KW-0812">Transmembrane</keyword>
<name>A0A921ZSS5_MANSE</name>
<dbReference type="InterPro" id="IPR004117">
    <property type="entry name" value="7tm6_olfct_rcpt"/>
</dbReference>
<comment type="caution">
    <text evidence="10">Lacks conserved residue(s) required for the propagation of feature annotation.</text>
</comment>
<feature type="transmembrane region" description="Helical" evidence="10">
    <location>
        <begin position="81"/>
        <end position="100"/>
    </location>
</feature>
<gene>
    <name evidence="11" type="ORF">O3G_MSEX013775</name>
</gene>
<evidence type="ECO:0000256" key="8">
    <source>
        <dbReference type="ARBA" id="ARBA00023170"/>
    </source>
</evidence>
<dbReference type="AlphaFoldDB" id="A0A921ZSS5"/>
<reference evidence="11" key="2">
    <citation type="submission" date="2020-12" db="EMBL/GenBank/DDBJ databases">
        <authorList>
            <person name="Kanost M."/>
        </authorList>
    </citation>
    <scope>NUCLEOTIDE SEQUENCE</scope>
</reference>
<keyword evidence="7 10" id="KW-0472">Membrane</keyword>
<keyword evidence="8 10" id="KW-0675">Receptor</keyword>
<evidence type="ECO:0000256" key="2">
    <source>
        <dbReference type="ARBA" id="ARBA00022475"/>
    </source>
</evidence>
<sequence>MAWFVFIRSPQTGDLLAAMVVLSLGISSEIGTLKFFYTFVYINKVQKIVKDYLECDSLIVPGSRFSGNLLRALRNVKKRAIVYWLVIIINGITYVTKPMFMRGRHHMEDRYVIYGLEPMFESPNYEFAYFLMTAGLCFICYPPANVTVFLIVVVGYTEAQMLALSKELLHLWTDANEHYQKNINQHETTLINAQASKNKIINDYVRYRLKEIIKMHAFNIHLVRQVEFVFRGAIAIGYVFLTLGLIAELLGGLENTYLQIPFALIQVAVDCYTGQKVTDASLIFERAVYDCKWENFDKMNMKTVLLLLQNSQKTMTISAGGITMLNFSCLMSVIKSIYSAYTTLRTTMK</sequence>
<evidence type="ECO:0000256" key="7">
    <source>
        <dbReference type="ARBA" id="ARBA00023136"/>
    </source>
</evidence>
<keyword evidence="9 10" id="KW-0807">Transducer</keyword>
<dbReference type="PANTHER" id="PTHR21137:SF35">
    <property type="entry name" value="ODORANT RECEPTOR 19A-RELATED"/>
    <property type="match status" value="1"/>
</dbReference>
<reference evidence="11" key="1">
    <citation type="journal article" date="2016" name="Insect Biochem. Mol. Biol.">
        <title>Multifaceted biological insights from a draft genome sequence of the tobacco hornworm moth, Manduca sexta.</title>
        <authorList>
            <person name="Kanost M.R."/>
            <person name="Arrese E.L."/>
            <person name="Cao X."/>
            <person name="Chen Y.R."/>
            <person name="Chellapilla S."/>
            <person name="Goldsmith M.R."/>
            <person name="Grosse-Wilde E."/>
            <person name="Heckel D.G."/>
            <person name="Herndon N."/>
            <person name="Jiang H."/>
            <person name="Papanicolaou A."/>
            <person name="Qu J."/>
            <person name="Soulages J.L."/>
            <person name="Vogel H."/>
            <person name="Walters J."/>
            <person name="Waterhouse R.M."/>
            <person name="Ahn S.J."/>
            <person name="Almeida F.C."/>
            <person name="An C."/>
            <person name="Aqrawi P."/>
            <person name="Bretschneider A."/>
            <person name="Bryant W.B."/>
            <person name="Bucks S."/>
            <person name="Chao H."/>
            <person name="Chevignon G."/>
            <person name="Christen J.M."/>
            <person name="Clarke D.F."/>
            <person name="Dittmer N.T."/>
            <person name="Ferguson L.C.F."/>
            <person name="Garavelou S."/>
            <person name="Gordon K.H.J."/>
            <person name="Gunaratna R.T."/>
            <person name="Han Y."/>
            <person name="Hauser F."/>
            <person name="He Y."/>
            <person name="Heidel-Fischer H."/>
            <person name="Hirsh A."/>
            <person name="Hu Y."/>
            <person name="Jiang H."/>
            <person name="Kalra D."/>
            <person name="Klinner C."/>
            <person name="Konig C."/>
            <person name="Kovar C."/>
            <person name="Kroll A.R."/>
            <person name="Kuwar S.S."/>
            <person name="Lee S.L."/>
            <person name="Lehman R."/>
            <person name="Li K."/>
            <person name="Li Z."/>
            <person name="Liang H."/>
            <person name="Lovelace S."/>
            <person name="Lu Z."/>
            <person name="Mansfield J.H."/>
            <person name="McCulloch K.J."/>
            <person name="Mathew T."/>
            <person name="Morton B."/>
            <person name="Muzny D.M."/>
            <person name="Neunemann D."/>
            <person name="Ongeri F."/>
            <person name="Pauchet Y."/>
            <person name="Pu L.L."/>
            <person name="Pyrousis I."/>
            <person name="Rao X.J."/>
            <person name="Redding A."/>
            <person name="Roesel C."/>
            <person name="Sanchez-Gracia A."/>
            <person name="Schaack S."/>
            <person name="Shukla A."/>
            <person name="Tetreau G."/>
            <person name="Wang Y."/>
            <person name="Xiong G.H."/>
            <person name="Traut W."/>
            <person name="Walsh T.K."/>
            <person name="Worley K.C."/>
            <person name="Wu D."/>
            <person name="Wu W."/>
            <person name="Wu Y.Q."/>
            <person name="Zhang X."/>
            <person name="Zou Z."/>
            <person name="Zucker H."/>
            <person name="Briscoe A.D."/>
            <person name="Burmester T."/>
            <person name="Clem R.J."/>
            <person name="Feyereisen R."/>
            <person name="Grimmelikhuijzen C.J.P."/>
            <person name="Hamodrakas S.J."/>
            <person name="Hansson B.S."/>
            <person name="Huguet E."/>
            <person name="Jermiin L.S."/>
            <person name="Lan Q."/>
            <person name="Lehman H.K."/>
            <person name="Lorenzen M."/>
            <person name="Merzendorfer H."/>
            <person name="Michalopoulos I."/>
            <person name="Morton D.B."/>
            <person name="Muthukrishnan S."/>
            <person name="Oakeshott J.G."/>
            <person name="Palmer W."/>
            <person name="Park Y."/>
            <person name="Passarelli A.L."/>
            <person name="Rozas J."/>
            <person name="Schwartz L.M."/>
            <person name="Smith W."/>
            <person name="Southgate A."/>
            <person name="Vilcinskas A."/>
            <person name="Vogt R."/>
            <person name="Wang P."/>
            <person name="Werren J."/>
            <person name="Yu X.Q."/>
            <person name="Zhou J.J."/>
            <person name="Brown S.J."/>
            <person name="Scherer S.E."/>
            <person name="Richards S."/>
            <person name="Blissard G.W."/>
        </authorList>
    </citation>
    <scope>NUCLEOTIDE SEQUENCE</scope>
</reference>
<feature type="transmembrane region" description="Helical" evidence="10">
    <location>
        <begin position="317"/>
        <end position="341"/>
    </location>
</feature>
<evidence type="ECO:0000256" key="9">
    <source>
        <dbReference type="ARBA" id="ARBA00023224"/>
    </source>
</evidence>
<proteinExistence type="inferred from homology"/>
<keyword evidence="3 10" id="KW-0716">Sensory transduction</keyword>
<dbReference type="EMBL" id="JH668964">
    <property type="protein sequence ID" value="KAG6463261.1"/>
    <property type="molecule type" value="Genomic_DNA"/>
</dbReference>
<dbReference type="GO" id="GO:0004984">
    <property type="term" value="F:olfactory receptor activity"/>
    <property type="evidence" value="ECO:0007669"/>
    <property type="project" value="InterPro"/>
</dbReference>
<dbReference type="GO" id="GO:0005886">
    <property type="term" value="C:plasma membrane"/>
    <property type="evidence" value="ECO:0007669"/>
    <property type="project" value="UniProtKB-SubCell"/>
</dbReference>
<evidence type="ECO:0000256" key="6">
    <source>
        <dbReference type="ARBA" id="ARBA00022989"/>
    </source>
</evidence>
<organism evidence="11 12">
    <name type="scientific">Manduca sexta</name>
    <name type="common">Tobacco hawkmoth</name>
    <name type="synonym">Tobacco hornworm</name>
    <dbReference type="NCBI Taxonomy" id="7130"/>
    <lineage>
        <taxon>Eukaryota</taxon>
        <taxon>Metazoa</taxon>
        <taxon>Ecdysozoa</taxon>
        <taxon>Arthropoda</taxon>
        <taxon>Hexapoda</taxon>
        <taxon>Insecta</taxon>
        <taxon>Pterygota</taxon>
        <taxon>Neoptera</taxon>
        <taxon>Endopterygota</taxon>
        <taxon>Lepidoptera</taxon>
        <taxon>Glossata</taxon>
        <taxon>Ditrysia</taxon>
        <taxon>Bombycoidea</taxon>
        <taxon>Sphingidae</taxon>
        <taxon>Sphinginae</taxon>
        <taxon>Sphingini</taxon>
        <taxon>Manduca</taxon>
    </lineage>
</organism>
<evidence type="ECO:0000256" key="4">
    <source>
        <dbReference type="ARBA" id="ARBA00022692"/>
    </source>
</evidence>
<evidence type="ECO:0000256" key="3">
    <source>
        <dbReference type="ARBA" id="ARBA00022606"/>
    </source>
</evidence>
<keyword evidence="2" id="KW-1003">Cell membrane</keyword>
<comment type="subcellular location">
    <subcellularLocation>
        <location evidence="1 10">Cell membrane</location>
        <topology evidence="1 10">Multi-pass membrane protein</topology>
    </subcellularLocation>
</comment>
<protein>
    <recommendedName>
        <fullName evidence="10">Odorant receptor</fullName>
    </recommendedName>
</protein>
<evidence type="ECO:0000256" key="1">
    <source>
        <dbReference type="ARBA" id="ARBA00004651"/>
    </source>
</evidence>
<dbReference type="Pfam" id="PF02949">
    <property type="entry name" value="7tm_6"/>
    <property type="match status" value="1"/>
</dbReference>
<keyword evidence="6 10" id="KW-1133">Transmembrane helix</keyword>
<dbReference type="Proteomes" id="UP000791440">
    <property type="component" value="Unassembled WGS sequence"/>
</dbReference>
<dbReference type="PANTHER" id="PTHR21137">
    <property type="entry name" value="ODORANT RECEPTOR"/>
    <property type="match status" value="1"/>
</dbReference>
<feature type="transmembrane region" description="Helical" evidence="10">
    <location>
        <begin position="15"/>
        <end position="37"/>
    </location>
</feature>
<evidence type="ECO:0000313" key="12">
    <source>
        <dbReference type="Proteomes" id="UP000791440"/>
    </source>
</evidence>
<comment type="similarity">
    <text evidence="10">Belongs to the insect chemoreceptor superfamily. Heteromeric odorant receptor channel (TC 1.A.69) family.</text>
</comment>
<keyword evidence="5 10" id="KW-0552">Olfaction</keyword>
<evidence type="ECO:0000256" key="10">
    <source>
        <dbReference type="RuleBase" id="RU351113"/>
    </source>
</evidence>